<feature type="repeat" description="ANK" evidence="7">
    <location>
        <begin position="105"/>
        <end position="137"/>
    </location>
</feature>
<comment type="similarity">
    <text evidence="3">Belongs to the DHHC palmitoyltransferase family. AKR/ZDHHC17 subfamily.</text>
</comment>
<evidence type="ECO:0000256" key="7">
    <source>
        <dbReference type="PROSITE-ProRule" id="PRU00023"/>
    </source>
</evidence>
<sequence>MDWTGDNAGHDHDSCHGHGGHSHGSAVHGFGGHGSGMAHGFMPAFHGQFGPRADQMIDPTQQPKKRSHMDDSSSWDIVKATQFGILDRCKELVEAGYDVRQPDKENVSLLHWAAINNRAEVVKYYISKGAVIDQLGGDLNSTPLHWAIR</sequence>
<dbReference type="SUPFAM" id="SSF48403">
    <property type="entry name" value="Ankyrin repeat"/>
    <property type="match status" value="1"/>
</dbReference>
<keyword evidence="5" id="KW-0333">Golgi apparatus</keyword>
<feature type="region of interest" description="Disordered" evidence="8">
    <location>
        <begin position="48"/>
        <end position="73"/>
    </location>
</feature>
<evidence type="ECO:0000256" key="1">
    <source>
        <dbReference type="ARBA" id="ARBA00004439"/>
    </source>
</evidence>
<name>A0AAN8KY47_9TELE</name>
<dbReference type="InterPro" id="IPR036770">
    <property type="entry name" value="Ankyrin_rpt-contain_sf"/>
</dbReference>
<dbReference type="PANTHER" id="PTHR24161">
    <property type="entry name" value="ANK_REP_REGION DOMAIN-CONTAINING PROTEIN-RELATED"/>
    <property type="match status" value="1"/>
</dbReference>
<evidence type="ECO:0000256" key="2">
    <source>
        <dbReference type="ARBA" id="ARBA00004653"/>
    </source>
</evidence>
<feature type="region of interest" description="Disordered" evidence="8">
    <location>
        <begin position="1"/>
        <end position="30"/>
    </location>
</feature>
<evidence type="ECO:0000256" key="4">
    <source>
        <dbReference type="ARBA" id="ARBA00022737"/>
    </source>
</evidence>
<comment type="subcellular location">
    <subcellularLocation>
        <location evidence="1">Cytoplasmic vesicle membrane</location>
        <topology evidence="1">Multi-pass membrane protein</topology>
    </subcellularLocation>
    <subcellularLocation>
        <location evidence="2">Golgi apparatus membrane</location>
        <topology evidence="2">Multi-pass membrane protein</topology>
    </subcellularLocation>
</comment>
<dbReference type="Pfam" id="PF12796">
    <property type="entry name" value="Ank_2"/>
    <property type="match status" value="1"/>
</dbReference>
<dbReference type="PANTHER" id="PTHR24161:SF16">
    <property type="entry name" value="PALMITOYLTRANSFERASE ZDHHC13"/>
    <property type="match status" value="1"/>
</dbReference>
<keyword evidence="6 7" id="KW-0040">ANK repeat</keyword>
<proteinExistence type="inferred from homology"/>
<evidence type="ECO:0000313" key="10">
    <source>
        <dbReference type="Proteomes" id="UP001356427"/>
    </source>
</evidence>
<dbReference type="GO" id="GO:0030659">
    <property type="term" value="C:cytoplasmic vesicle membrane"/>
    <property type="evidence" value="ECO:0007669"/>
    <property type="project" value="UniProtKB-SubCell"/>
</dbReference>
<evidence type="ECO:0000256" key="8">
    <source>
        <dbReference type="SAM" id="MobiDB-lite"/>
    </source>
</evidence>
<dbReference type="InterPro" id="IPR002110">
    <property type="entry name" value="Ankyrin_rpt"/>
</dbReference>
<evidence type="ECO:0000313" key="9">
    <source>
        <dbReference type="EMBL" id="KAK6294791.1"/>
    </source>
</evidence>
<dbReference type="Gene3D" id="1.25.40.20">
    <property type="entry name" value="Ankyrin repeat-containing domain"/>
    <property type="match status" value="1"/>
</dbReference>
<dbReference type="Proteomes" id="UP001356427">
    <property type="component" value="Unassembled WGS sequence"/>
</dbReference>
<dbReference type="GO" id="GO:0000139">
    <property type="term" value="C:Golgi membrane"/>
    <property type="evidence" value="ECO:0007669"/>
    <property type="project" value="UniProtKB-SubCell"/>
</dbReference>
<dbReference type="AlphaFoldDB" id="A0AAN8KY47"/>
<dbReference type="PROSITE" id="PS50088">
    <property type="entry name" value="ANK_REPEAT"/>
    <property type="match status" value="1"/>
</dbReference>
<reference evidence="9 10" key="1">
    <citation type="submission" date="2021-04" db="EMBL/GenBank/DDBJ databases">
        <authorList>
            <person name="De Guttry C."/>
            <person name="Zahm M."/>
            <person name="Klopp C."/>
            <person name="Cabau C."/>
            <person name="Louis A."/>
            <person name="Berthelot C."/>
            <person name="Parey E."/>
            <person name="Roest Crollius H."/>
            <person name="Montfort J."/>
            <person name="Robinson-Rechavi M."/>
            <person name="Bucao C."/>
            <person name="Bouchez O."/>
            <person name="Gislard M."/>
            <person name="Lluch J."/>
            <person name="Milhes M."/>
            <person name="Lampietro C."/>
            <person name="Lopez Roques C."/>
            <person name="Donnadieu C."/>
            <person name="Braasch I."/>
            <person name="Desvignes T."/>
            <person name="Postlethwait J."/>
            <person name="Bobe J."/>
            <person name="Wedekind C."/>
            <person name="Guiguen Y."/>
        </authorList>
    </citation>
    <scope>NUCLEOTIDE SEQUENCE [LARGE SCALE GENOMIC DNA]</scope>
    <source>
        <strain evidence="9">Cs_M1</strain>
        <tissue evidence="9">Blood</tissue>
    </source>
</reference>
<protein>
    <submittedName>
        <fullName evidence="9">Uncharacterized protein</fullName>
    </submittedName>
</protein>
<organism evidence="9 10">
    <name type="scientific">Coregonus suidteri</name>
    <dbReference type="NCBI Taxonomy" id="861788"/>
    <lineage>
        <taxon>Eukaryota</taxon>
        <taxon>Metazoa</taxon>
        <taxon>Chordata</taxon>
        <taxon>Craniata</taxon>
        <taxon>Vertebrata</taxon>
        <taxon>Euteleostomi</taxon>
        <taxon>Actinopterygii</taxon>
        <taxon>Neopterygii</taxon>
        <taxon>Teleostei</taxon>
        <taxon>Protacanthopterygii</taxon>
        <taxon>Salmoniformes</taxon>
        <taxon>Salmonidae</taxon>
        <taxon>Coregoninae</taxon>
        <taxon>Coregonus</taxon>
    </lineage>
</organism>
<keyword evidence="10" id="KW-1185">Reference proteome</keyword>
<evidence type="ECO:0000256" key="6">
    <source>
        <dbReference type="ARBA" id="ARBA00023043"/>
    </source>
</evidence>
<evidence type="ECO:0000256" key="5">
    <source>
        <dbReference type="ARBA" id="ARBA00023034"/>
    </source>
</evidence>
<gene>
    <name evidence="9" type="ORF">J4Q44_G00356210</name>
</gene>
<comment type="caution">
    <text evidence="9">The sequence shown here is derived from an EMBL/GenBank/DDBJ whole genome shotgun (WGS) entry which is preliminary data.</text>
</comment>
<keyword evidence="4" id="KW-0677">Repeat</keyword>
<dbReference type="EMBL" id="JAGTTL010000035">
    <property type="protein sequence ID" value="KAK6294791.1"/>
    <property type="molecule type" value="Genomic_DNA"/>
</dbReference>
<accession>A0AAN8KY47</accession>
<evidence type="ECO:0000256" key="3">
    <source>
        <dbReference type="ARBA" id="ARBA00010104"/>
    </source>
</evidence>